<proteinExistence type="predicted"/>
<keyword evidence="1 4" id="KW-0245">EGF-like domain</keyword>
<keyword evidence="2" id="KW-0677">Repeat</keyword>
<dbReference type="InterPro" id="IPR000742">
    <property type="entry name" value="EGF"/>
</dbReference>
<feature type="non-terminal residue" evidence="8">
    <location>
        <position position="1"/>
    </location>
</feature>
<evidence type="ECO:0000259" key="6">
    <source>
        <dbReference type="PROSITE" id="PS50025"/>
    </source>
</evidence>
<dbReference type="GO" id="GO:0007219">
    <property type="term" value="P:Notch signaling pathway"/>
    <property type="evidence" value="ECO:0007669"/>
    <property type="project" value="TreeGrafter"/>
</dbReference>
<evidence type="ECO:0000313" key="9">
    <source>
        <dbReference type="Proteomes" id="UP001381693"/>
    </source>
</evidence>
<evidence type="ECO:0000313" key="8">
    <source>
        <dbReference type="EMBL" id="KAK7067859.1"/>
    </source>
</evidence>
<dbReference type="FunFam" id="2.10.25.10:FF:000125">
    <property type="entry name" value="Neurogenic locus notch protein-like"/>
    <property type="match status" value="1"/>
</dbReference>
<reference evidence="8 9" key="1">
    <citation type="submission" date="2023-11" db="EMBL/GenBank/DDBJ databases">
        <title>Halocaridina rubra genome assembly.</title>
        <authorList>
            <person name="Smith C."/>
        </authorList>
    </citation>
    <scope>NUCLEOTIDE SEQUENCE [LARGE SCALE GENOMIC DNA]</scope>
    <source>
        <strain evidence="8">EP-1</strain>
        <tissue evidence="8">Whole</tissue>
    </source>
</reference>
<evidence type="ECO:0008006" key="10">
    <source>
        <dbReference type="Google" id="ProtNLM"/>
    </source>
</evidence>
<dbReference type="Gene3D" id="2.60.120.200">
    <property type="match status" value="2"/>
</dbReference>
<feature type="disulfide bond" evidence="4">
    <location>
        <begin position="73"/>
        <end position="82"/>
    </location>
</feature>
<feature type="domain" description="EGF-like" evidence="7">
    <location>
        <begin position="9"/>
        <end position="45"/>
    </location>
</feature>
<dbReference type="SMART" id="SM00282">
    <property type="entry name" value="LamG"/>
    <property type="match status" value="2"/>
</dbReference>
<dbReference type="SUPFAM" id="SSF57196">
    <property type="entry name" value="EGF/Laminin"/>
    <property type="match status" value="4"/>
</dbReference>
<feature type="disulfide bond" evidence="4">
    <location>
        <begin position="35"/>
        <end position="44"/>
    </location>
</feature>
<dbReference type="PROSITE" id="PS00022">
    <property type="entry name" value="EGF_1"/>
    <property type="match status" value="6"/>
</dbReference>
<dbReference type="CDD" id="cd00053">
    <property type="entry name" value="EGF"/>
    <property type="match status" value="1"/>
</dbReference>
<keyword evidence="3 4" id="KW-1015">Disulfide bond</keyword>
<dbReference type="SMART" id="SM00179">
    <property type="entry name" value="EGF_CA"/>
    <property type="match status" value="4"/>
</dbReference>
<accession>A0AAN8WUW5</accession>
<evidence type="ECO:0000256" key="1">
    <source>
        <dbReference type="ARBA" id="ARBA00022536"/>
    </source>
</evidence>
<dbReference type="InterPro" id="IPR001791">
    <property type="entry name" value="Laminin_G"/>
</dbReference>
<dbReference type="PROSITE" id="PS01186">
    <property type="entry name" value="EGF_2"/>
    <property type="match status" value="2"/>
</dbReference>
<dbReference type="Pfam" id="PF00008">
    <property type="entry name" value="EGF"/>
    <property type="match status" value="1"/>
</dbReference>
<dbReference type="CDD" id="cd00054">
    <property type="entry name" value="EGF_CA"/>
    <property type="match status" value="3"/>
</dbReference>
<keyword evidence="9" id="KW-1185">Reference proteome</keyword>
<organism evidence="8 9">
    <name type="scientific">Halocaridina rubra</name>
    <name type="common">Hawaiian red shrimp</name>
    <dbReference type="NCBI Taxonomy" id="373956"/>
    <lineage>
        <taxon>Eukaryota</taxon>
        <taxon>Metazoa</taxon>
        <taxon>Ecdysozoa</taxon>
        <taxon>Arthropoda</taxon>
        <taxon>Crustacea</taxon>
        <taxon>Multicrustacea</taxon>
        <taxon>Malacostraca</taxon>
        <taxon>Eumalacostraca</taxon>
        <taxon>Eucarida</taxon>
        <taxon>Decapoda</taxon>
        <taxon>Pleocyemata</taxon>
        <taxon>Caridea</taxon>
        <taxon>Atyoidea</taxon>
        <taxon>Atyidae</taxon>
        <taxon>Halocaridina</taxon>
    </lineage>
</organism>
<feature type="domain" description="EGF-like" evidence="7">
    <location>
        <begin position="47"/>
        <end position="83"/>
    </location>
</feature>
<dbReference type="CDD" id="cd00110">
    <property type="entry name" value="LamG"/>
    <property type="match status" value="1"/>
</dbReference>
<dbReference type="Proteomes" id="UP001381693">
    <property type="component" value="Unassembled WGS sequence"/>
</dbReference>
<dbReference type="EMBL" id="JAXCGZ010017636">
    <property type="protein sequence ID" value="KAK7067859.1"/>
    <property type="molecule type" value="Genomic_DNA"/>
</dbReference>
<feature type="disulfide bond" evidence="4">
    <location>
        <begin position="113"/>
        <end position="122"/>
    </location>
</feature>
<dbReference type="InterPro" id="IPR000152">
    <property type="entry name" value="EGF-type_Asp/Asn_hydroxyl_site"/>
</dbReference>
<dbReference type="InterPro" id="IPR018097">
    <property type="entry name" value="EGF_Ca-bd_CS"/>
</dbReference>
<dbReference type="PROSITE" id="PS50026">
    <property type="entry name" value="EGF_3"/>
    <property type="match status" value="5"/>
</dbReference>
<feature type="domain" description="EGF-like" evidence="7">
    <location>
        <begin position="85"/>
        <end position="123"/>
    </location>
</feature>
<feature type="domain" description="EGF-like" evidence="7">
    <location>
        <begin position="1235"/>
        <end position="1271"/>
    </location>
</feature>
<dbReference type="SMART" id="SM00181">
    <property type="entry name" value="EGF"/>
    <property type="match status" value="6"/>
</dbReference>
<feature type="compositionally biased region" description="Polar residues" evidence="5">
    <location>
        <begin position="957"/>
        <end position="969"/>
    </location>
</feature>
<name>A0AAN8WUW5_HALRR</name>
<feature type="domain" description="EGF-like" evidence="7">
    <location>
        <begin position="1006"/>
        <end position="1042"/>
    </location>
</feature>
<dbReference type="Pfam" id="PF00054">
    <property type="entry name" value="Laminin_G_1"/>
    <property type="match status" value="1"/>
</dbReference>
<dbReference type="InterPro" id="IPR001881">
    <property type="entry name" value="EGF-like_Ca-bd_dom"/>
</dbReference>
<evidence type="ECO:0000256" key="4">
    <source>
        <dbReference type="PROSITE-ProRule" id="PRU00076"/>
    </source>
</evidence>
<dbReference type="InterPro" id="IPR013320">
    <property type="entry name" value="ConA-like_dom_sf"/>
</dbReference>
<feature type="disulfide bond" evidence="4">
    <location>
        <begin position="1261"/>
        <end position="1270"/>
    </location>
</feature>
<dbReference type="PROSITE" id="PS00010">
    <property type="entry name" value="ASX_HYDROXYL"/>
    <property type="match status" value="2"/>
</dbReference>
<feature type="domain" description="Laminin G" evidence="6">
    <location>
        <begin position="1315"/>
        <end position="1474"/>
    </location>
</feature>
<dbReference type="PANTHER" id="PTHR12916:SF9">
    <property type="entry name" value="NEUROGENIC LOCUS NOTCH HOMOLOG PROTEIN 1-RELATED"/>
    <property type="match status" value="1"/>
</dbReference>
<dbReference type="PROSITE" id="PS01187">
    <property type="entry name" value="EGF_CA"/>
    <property type="match status" value="2"/>
</dbReference>
<feature type="domain" description="Laminin G" evidence="6">
    <location>
        <begin position="1047"/>
        <end position="1239"/>
    </location>
</feature>
<feature type="region of interest" description="Disordered" evidence="5">
    <location>
        <begin position="949"/>
        <end position="982"/>
    </location>
</feature>
<dbReference type="SUPFAM" id="SSF49899">
    <property type="entry name" value="Concanavalin A-like lectins/glucanases"/>
    <property type="match status" value="2"/>
</dbReference>
<evidence type="ECO:0000256" key="3">
    <source>
        <dbReference type="ARBA" id="ARBA00023157"/>
    </source>
</evidence>
<evidence type="ECO:0000256" key="2">
    <source>
        <dbReference type="ARBA" id="ARBA00022737"/>
    </source>
</evidence>
<dbReference type="PROSITE" id="PS50025">
    <property type="entry name" value="LAM_G_DOMAIN"/>
    <property type="match status" value="2"/>
</dbReference>
<dbReference type="Pfam" id="PF07645">
    <property type="entry name" value="EGF_CA"/>
    <property type="match status" value="1"/>
</dbReference>
<comment type="caution">
    <text evidence="4">Lacks conserved residue(s) required for the propagation of feature annotation.</text>
</comment>
<evidence type="ECO:0000256" key="5">
    <source>
        <dbReference type="SAM" id="MobiDB-lite"/>
    </source>
</evidence>
<dbReference type="Pfam" id="PF02210">
    <property type="entry name" value="Laminin_G_2"/>
    <property type="match status" value="1"/>
</dbReference>
<comment type="caution">
    <text evidence="8">The sequence shown here is derived from an EMBL/GenBank/DDBJ whole genome shotgun (WGS) entry which is preliminary data.</text>
</comment>
<protein>
    <recommendedName>
        <fullName evidence="10">Protein eyes shut</fullName>
    </recommendedName>
</protein>
<sequence length="1474" mass="160982">WQGKSCEKDVEECMTSPCYNAGICINTPGSFACACQFGYTGYLCEDTLVFCEDSPCENDALCVMEDHNATCYCVPDYHGSKCQHQYNDCLPYAPRCMNGGVCIDGIDSFLCSCPDSTYGILCQCVRTPDGIACEDLPDWYEAKPYQPLGGAEGDIYHHWFNISYPKEKTTAPPEYDLPVSTTATDDIIYSTSVPVFDVPESSIISPGDAFRTSVFPTIQITSTDVYTESSVISAKDLPSVSPTLFASVPYYVDDFTTSIFPSPSFFPTSMTRSEFFTVEPTPVLPDLASTTLSEEDLTSIIPDSIPTSPSLFLDATYVLEDSYSTVSPELLSLSLIPDYEVSTLPFFQSSLFLEPTPVLSIATSVVEPASSVFLEAIPSPVVPVFDNFSYAPEVDIYANESLTEAIDNQTITDEYIINATFPYTTDESKTTKDLENETTTVPEITTNVSEVVSESTIATITYTAIDRINVTDTYFPQPIDDILKDPNVTEKSVTENITAVTSNITDIISASTLPSVDNETTTDITAIFSKVSTEVALVTPYNISLVDDSENITDATVAETADNFTVTDIVEYEGYNVTLTTEGDDYNTTLTVPPDLISTPVYYPTDLSNVTEQITDYFSTTDVHKQVSENVTIAFPDSSTVYSPTSTDIKFINASYYFTNSTLESTITTYLNITESSTATSIISEAVSEDIYKYNVTQITDSTEYTVTHPNDFTTAISVLTPVITRQNETSVPATPELNASIADLTTALTVSYIFTDISTNTTEVFKTSESTVTDSTTYLFANDTSSTALTLPYAYTPKTNISHTSIPADLQTPEMTFTFSVLPTKYSGFTENQTIISTVTAIGDLQTVSLSPPTDVSRNVTIPDDKFLYNTTIDRVDSPLPKSTTTIATVKPETTDLGTTELMLILPTEYNTTTGKVYGIGYHTSTTPFSITSLYPDATLQVPEIIKPDDHKVPTGSPSDIQTDQAGSPSKKDPVFHTTPLPALATKPASVLPGMGEGTLEDQAPASVCGSAYCLNGGTCVTIEDKSMCQCTFNYKGSYCELYFYIHKPYFVGASYLGVDVGEMSMRQGVQIYVQFTSQSPNGLVAYSEGPGDAFFMLLLRNSLLQFVFSCGLQTVSFLQGNEKLSRNYRTDVSVRLWWTPYMLDLPWGTGKCSASLQINGTSPIYSEQRSSSPSVVLGLLYLGGLPSSYSSPLVVKAGFLPRLHGCVSLLEVNGIEVDTWVSAVSGEGIQECGSALCPPGSCRNGGSCVPGPAFWSCICPPGYHGELCERGDCKRDDGCYSGKCVPSDKDSPLCLCPQHKHGLYCELERVVERPSYSGTVRGYSSYSVYRMEHDTTHSLAFKLHFTTEALRQIGLLAYLGNTVRSACQDFLALSLVRGHLMLTWDLGAGPRRIITPEPLDTSLHTHTALIGRRGKHAWLVADFQANVSGIAPGYLSSLNTNNLLYIGKQALLYKCQFKYYVRGKRRLKNDKR</sequence>
<dbReference type="Gene3D" id="2.10.25.10">
    <property type="entry name" value="Laminin"/>
    <property type="match status" value="5"/>
</dbReference>
<dbReference type="InterPro" id="IPR049883">
    <property type="entry name" value="NOTCH1_EGF-like"/>
</dbReference>
<dbReference type="GO" id="GO:0048513">
    <property type="term" value="P:animal organ development"/>
    <property type="evidence" value="ECO:0007669"/>
    <property type="project" value="UniProtKB-ARBA"/>
</dbReference>
<dbReference type="PANTHER" id="PTHR12916">
    <property type="entry name" value="CYTOCHROME C OXIDASE POLYPEPTIDE VIC-2"/>
    <property type="match status" value="1"/>
</dbReference>
<dbReference type="GO" id="GO:0005112">
    <property type="term" value="F:Notch binding"/>
    <property type="evidence" value="ECO:0007669"/>
    <property type="project" value="TreeGrafter"/>
</dbReference>
<gene>
    <name evidence="8" type="ORF">SK128_010504</name>
</gene>
<evidence type="ECO:0000259" key="7">
    <source>
        <dbReference type="PROSITE" id="PS50026"/>
    </source>
</evidence>
<dbReference type="GO" id="GO:0005509">
    <property type="term" value="F:calcium ion binding"/>
    <property type="evidence" value="ECO:0007669"/>
    <property type="project" value="InterPro"/>
</dbReference>
<feature type="disulfide bond" evidence="4">
    <location>
        <begin position="1032"/>
        <end position="1041"/>
    </location>
</feature>